<dbReference type="InterPro" id="IPR024775">
    <property type="entry name" value="DinB-like"/>
</dbReference>
<sequence length="181" mass="20863">MSDRKFPIGPFVLQESYTEAEWTELIRIIRVNPSRYQETVAHLSDRDLSKTYRDGSWNVRQLVHHVADIALLHYFRMKKAVIEPGYEITLIDMDAWASARDSRTLPVSASLAMFDAILQRYADFAETLDETQLAVSYYHPLRKIWINQKQALAMSAWHVQHHLAHIRLAISNPDTGADDAV</sequence>
<evidence type="ECO:0000313" key="2">
    <source>
        <dbReference type="EMBL" id="GAA4442445.1"/>
    </source>
</evidence>
<dbReference type="EMBL" id="BAABEY010000026">
    <property type="protein sequence ID" value="GAA4442445.1"/>
    <property type="molecule type" value="Genomic_DNA"/>
</dbReference>
<evidence type="ECO:0000313" key="3">
    <source>
        <dbReference type="Proteomes" id="UP001501508"/>
    </source>
</evidence>
<accession>A0ABP8M1Z1</accession>
<keyword evidence="3" id="KW-1185">Reference proteome</keyword>
<gene>
    <name evidence="2" type="primary">bstA_2</name>
    <name evidence="2" type="ORF">GCM10023091_29300</name>
</gene>
<evidence type="ECO:0000259" key="1">
    <source>
        <dbReference type="Pfam" id="PF12867"/>
    </source>
</evidence>
<dbReference type="SUPFAM" id="SSF109854">
    <property type="entry name" value="DinB/YfiT-like putative metalloenzymes"/>
    <property type="match status" value="1"/>
</dbReference>
<dbReference type="InterPro" id="IPR034660">
    <property type="entry name" value="DinB/YfiT-like"/>
</dbReference>
<protein>
    <submittedName>
        <fullName evidence="2">Bacillithiol transferase BstA</fullName>
    </submittedName>
</protein>
<feature type="domain" description="DinB-like" evidence="1">
    <location>
        <begin position="32"/>
        <end position="166"/>
    </location>
</feature>
<dbReference type="RefSeq" id="WP_345030512.1">
    <property type="nucleotide sequence ID" value="NZ_BAABEY010000026.1"/>
</dbReference>
<organism evidence="2 3">
    <name type="scientific">Ravibacter arvi</name>
    <dbReference type="NCBI Taxonomy" id="2051041"/>
    <lineage>
        <taxon>Bacteria</taxon>
        <taxon>Pseudomonadati</taxon>
        <taxon>Bacteroidota</taxon>
        <taxon>Cytophagia</taxon>
        <taxon>Cytophagales</taxon>
        <taxon>Spirosomataceae</taxon>
        <taxon>Ravibacter</taxon>
    </lineage>
</organism>
<dbReference type="GO" id="GO:0016740">
    <property type="term" value="F:transferase activity"/>
    <property type="evidence" value="ECO:0007669"/>
    <property type="project" value="UniProtKB-KW"/>
</dbReference>
<dbReference type="Gene3D" id="1.20.120.450">
    <property type="entry name" value="dinb family like domain"/>
    <property type="match status" value="1"/>
</dbReference>
<dbReference type="Proteomes" id="UP001501508">
    <property type="component" value="Unassembled WGS sequence"/>
</dbReference>
<keyword evidence="2" id="KW-0808">Transferase</keyword>
<reference evidence="3" key="1">
    <citation type="journal article" date="2019" name="Int. J. Syst. Evol. Microbiol.">
        <title>The Global Catalogue of Microorganisms (GCM) 10K type strain sequencing project: providing services to taxonomists for standard genome sequencing and annotation.</title>
        <authorList>
            <consortium name="The Broad Institute Genomics Platform"/>
            <consortium name="The Broad Institute Genome Sequencing Center for Infectious Disease"/>
            <person name="Wu L."/>
            <person name="Ma J."/>
        </authorList>
    </citation>
    <scope>NUCLEOTIDE SEQUENCE [LARGE SCALE GENOMIC DNA]</scope>
    <source>
        <strain evidence="3">JCM 31920</strain>
    </source>
</reference>
<comment type="caution">
    <text evidence="2">The sequence shown here is derived from an EMBL/GenBank/DDBJ whole genome shotgun (WGS) entry which is preliminary data.</text>
</comment>
<dbReference type="Pfam" id="PF12867">
    <property type="entry name" value="DinB_2"/>
    <property type="match status" value="1"/>
</dbReference>
<name>A0ABP8M1Z1_9BACT</name>
<proteinExistence type="predicted"/>